<dbReference type="Proteomes" id="UP000054538">
    <property type="component" value="Unassembled WGS sequence"/>
</dbReference>
<gene>
    <name evidence="1" type="ORF">PAXRUDRAFT_836477</name>
</gene>
<evidence type="ECO:0000313" key="1">
    <source>
        <dbReference type="EMBL" id="KIK72383.1"/>
    </source>
</evidence>
<sequence>MGHEKTHFNRLIVDAPRNIHAIEHEVFQVIKDQTNKSFFNSSRNVDTCSILWSFLWTRRNSHSSYTTGRFPGTPQSFFEA</sequence>
<dbReference type="EMBL" id="KN830895">
    <property type="protein sequence ID" value="KIK72383.1"/>
    <property type="molecule type" value="Genomic_DNA"/>
</dbReference>
<proteinExistence type="predicted"/>
<protein>
    <submittedName>
        <fullName evidence="1">Uncharacterized protein</fullName>
    </submittedName>
</protein>
<reference evidence="2" key="2">
    <citation type="submission" date="2015-01" db="EMBL/GenBank/DDBJ databases">
        <title>Evolutionary Origins and Diversification of the Mycorrhizal Mutualists.</title>
        <authorList>
            <consortium name="DOE Joint Genome Institute"/>
            <consortium name="Mycorrhizal Genomics Consortium"/>
            <person name="Kohler A."/>
            <person name="Kuo A."/>
            <person name="Nagy L.G."/>
            <person name="Floudas D."/>
            <person name="Copeland A."/>
            <person name="Barry K.W."/>
            <person name="Cichocki N."/>
            <person name="Veneault-Fourrey C."/>
            <person name="LaButti K."/>
            <person name="Lindquist E.A."/>
            <person name="Lipzen A."/>
            <person name="Lundell T."/>
            <person name="Morin E."/>
            <person name="Murat C."/>
            <person name="Riley R."/>
            <person name="Ohm R."/>
            <person name="Sun H."/>
            <person name="Tunlid A."/>
            <person name="Henrissat B."/>
            <person name="Grigoriev I.V."/>
            <person name="Hibbett D.S."/>
            <person name="Martin F."/>
        </authorList>
    </citation>
    <scope>NUCLEOTIDE SEQUENCE [LARGE SCALE GENOMIC DNA]</scope>
    <source>
        <strain evidence="2">Ve08.2h10</strain>
    </source>
</reference>
<keyword evidence="2" id="KW-1185">Reference proteome</keyword>
<dbReference type="HOGENOM" id="CLU_2590479_0_0_1"/>
<reference evidence="1 2" key="1">
    <citation type="submission" date="2014-04" db="EMBL/GenBank/DDBJ databases">
        <authorList>
            <consortium name="DOE Joint Genome Institute"/>
            <person name="Kuo A."/>
            <person name="Kohler A."/>
            <person name="Jargeat P."/>
            <person name="Nagy L.G."/>
            <person name="Floudas D."/>
            <person name="Copeland A."/>
            <person name="Barry K.W."/>
            <person name="Cichocki N."/>
            <person name="Veneault-Fourrey C."/>
            <person name="LaButti K."/>
            <person name="Lindquist E.A."/>
            <person name="Lipzen A."/>
            <person name="Lundell T."/>
            <person name="Morin E."/>
            <person name="Murat C."/>
            <person name="Sun H."/>
            <person name="Tunlid A."/>
            <person name="Henrissat B."/>
            <person name="Grigoriev I.V."/>
            <person name="Hibbett D.S."/>
            <person name="Martin F."/>
            <person name="Nordberg H.P."/>
            <person name="Cantor M.N."/>
            <person name="Hua S.X."/>
        </authorList>
    </citation>
    <scope>NUCLEOTIDE SEQUENCE [LARGE SCALE GENOMIC DNA]</scope>
    <source>
        <strain evidence="1 2">Ve08.2h10</strain>
    </source>
</reference>
<name>A0A0D0C9Y7_9AGAM</name>
<organism evidence="1 2">
    <name type="scientific">Paxillus rubicundulus Ve08.2h10</name>
    <dbReference type="NCBI Taxonomy" id="930991"/>
    <lineage>
        <taxon>Eukaryota</taxon>
        <taxon>Fungi</taxon>
        <taxon>Dikarya</taxon>
        <taxon>Basidiomycota</taxon>
        <taxon>Agaricomycotina</taxon>
        <taxon>Agaricomycetes</taxon>
        <taxon>Agaricomycetidae</taxon>
        <taxon>Boletales</taxon>
        <taxon>Paxilineae</taxon>
        <taxon>Paxillaceae</taxon>
        <taxon>Paxillus</taxon>
    </lineage>
</organism>
<accession>A0A0D0C9Y7</accession>
<evidence type="ECO:0000313" key="2">
    <source>
        <dbReference type="Proteomes" id="UP000054538"/>
    </source>
</evidence>
<dbReference type="AlphaFoldDB" id="A0A0D0C9Y7"/>
<dbReference type="InParanoid" id="A0A0D0C9Y7"/>